<dbReference type="EMBL" id="KV417270">
    <property type="protein sequence ID" value="KZP00030.1"/>
    <property type="molecule type" value="Genomic_DNA"/>
</dbReference>
<dbReference type="Gene3D" id="3.40.50.1820">
    <property type="entry name" value="alpha/beta hydrolase"/>
    <property type="match status" value="1"/>
</dbReference>
<dbReference type="OrthoDB" id="408631at2759"/>
<dbReference type="InterPro" id="IPR050309">
    <property type="entry name" value="Type-B_Carboxylest/Lipase"/>
</dbReference>
<dbReference type="ESTHER" id="9basi-a0a167qkt4">
    <property type="family name" value="Fungal_carboxylesterase_lipase"/>
</dbReference>
<dbReference type="Proteomes" id="UP000076738">
    <property type="component" value="Unassembled WGS sequence"/>
</dbReference>
<feature type="signal peptide" evidence="1">
    <location>
        <begin position="1"/>
        <end position="21"/>
    </location>
</feature>
<reference evidence="3 4" key="1">
    <citation type="journal article" date="2016" name="Mol. Biol. Evol.">
        <title>Comparative Genomics of Early-Diverging Mushroom-Forming Fungi Provides Insights into the Origins of Lignocellulose Decay Capabilities.</title>
        <authorList>
            <person name="Nagy L.G."/>
            <person name="Riley R."/>
            <person name="Tritt A."/>
            <person name="Adam C."/>
            <person name="Daum C."/>
            <person name="Floudas D."/>
            <person name="Sun H."/>
            <person name="Yadav J.S."/>
            <person name="Pangilinan J."/>
            <person name="Larsson K.H."/>
            <person name="Matsuura K."/>
            <person name="Barry K."/>
            <person name="Labutti K."/>
            <person name="Kuo R."/>
            <person name="Ohm R.A."/>
            <person name="Bhattacharya S.S."/>
            <person name="Shirouzu T."/>
            <person name="Yoshinaga Y."/>
            <person name="Martin F.M."/>
            <person name="Grigoriev I.V."/>
            <person name="Hibbett D.S."/>
        </authorList>
    </citation>
    <scope>NUCLEOTIDE SEQUENCE [LARGE SCALE GENOMIC DNA]</scope>
    <source>
        <strain evidence="3 4">TUFC12733</strain>
    </source>
</reference>
<accession>A0A167QKT4</accession>
<evidence type="ECO:0000313" key="3">
    <source>
        <dbReference type="EMBL" id="KZP00030.1"/>
    </source>
</evidence>
<keyword evidence="1" id="KW-0732">Signal</keyword>
<keyword evidence="3" id="KW-0378">Hydrolase</keyword>
<dbReference type="PROSITE" id="PS51257">
    <property type="entry name" value="PROKAR_LIPOPROTEIN"/>
    <property type="match status" value="1"/>
</dbReference>
<evidence type="ECO:0000313" key="4">
    <source>
        <dbReference type="Proteomes" id="UP000076738"/>
    </source>
</evidence>
<dbReference type="Pfam" id="PF00135">
    <property type="entry name" value="COesterase"/>
    <property type="match status" value="1"/>
</dbReference>
<name>A0A167QKT4_CALVF</name>
<dbReference type="PANTHER" id="PTHR11559">
    <property type="entry name" value="CARBOXYLESTERASE"/>
    <property type="match status" value="1"/>
</dbReference>
<protein>
    <submittedName>
        <fullName evidence="3">Alpha/beta-hydrolase</fullName>
    </submittedName>
</protein>
<dbReference type="AlphaFoldDB" id="A0A167QKT4"/>
<feature type="chain" id="PRO_5007891584" evidence="1">
    <location>
        <begin position="22"/>
        <end position="531"/>
    </location>
</feature>
<dbReference type="InterPro" id="IPR029058">
    <property type="entry name" value="AB_hydrolase_fold"/>
</dbReference>
<evidence type="ECO:0000256" key="1">
    <source>
        <dbReference type="SAM" id="SignalP"/>
    </source>
</evidence>
<proteinExistence type="predicted"/>
<evidence type="ECO:0000259" key="2">
    <source>
        <dbReference type="Pfam" id="PF00135"/>
    </source>
</evidence>
<dbReference type="GO" id="GO:0016787">
    <property type="term" value="F:hydrolase activity"/>
    <property type="evidence" value="ECO:0007669"/>
    <property type="project" value="UniProtKB-KW"/>
</dbReference>
<dbReference type="InterPro" id="IPR002018">
    <property type="entry name" value="CarbesteraseB"/>
</dbReference>
<organism evidence="3 4">
    <name type="scientific">Calocera viscosa (strain TUFC12733)</name>
    <dbReference type="NCBI Taxonomy" id="1330018"/>
    <lineage>
        <taxon>Eukaryota</taxon>
        <taxon>Fungi</taxon>
        <taxon>Dikarya</taxon>
        <taxon>Basidiomycota</taxon>
        <taxon>Agaricomycotina</taxon>
        <taxon>Dacrymycetes</taxon>
        <taxon>Dacrymycetales</taxon>
        <taxon>Dacrymycetaceae</taxon>
        <taxon>Calocera</taxon>
    </lineage>
</organism>
<dbReference type="STRING" id="1330018.A0A167QKT4"/>
<feature type="domain" description="Carboxylesterase type B" evidence="2">
    <location>
        <begin position="35"/>
        <end position="500"/>
    </location>
</feature>
<keyword evidence="4" id="KW-1185">Reference proteome</keyword>
<sequence length="531" mass="58208">MMYFLRAATFIGAWCLTSVSAGCLLDLGYAKYSGHENTTTGLCVYYGVHHSQPPVGALRWQAPLPIEANNNFSSLGVINATQIGPTCIQGIPYWSNSTPGNPTGQEDCLRSDVYMSNNPISTSLPIMVQVHGGGYTEGSSTSEPGDAIMYAANGSLVYVSIQYRLGAFGYLGGAAVRENGSPNVGALDQRAGILWTQRNARAMGGDPAQITIVGGSAGGGSMMDQLILYGGEKNPPFRAVIAQRTWWQPRHNDTTLETQYRRLLKEANCDNLACLRGLDQSTLANAAQRTYADGYLSGDIGFGDYYYGPYVDGEIIRALPQEEFKTGHFAKVPLIVDRDGYEGVLFSNKSETTFAEEQSDLQALFPAAKPSFFKRLWQLYPASDYNSTFFQRQTIFGDFIIDCPTYYMATALTDAGLPVYKLIFDAGSELHGATTPYLWSATIPGDNVGTQGANITIGGWMKDWWISFTVHLDPNVQSWSNVSKPYWPTYMGGNLDFTAMDVNYTEIGLVEDFDVSSKCDFFHGHGYDVRN</sequence>
<dbReference type="SUPFAM" id="SSF53474">
    <property type="entry name" value="alpha/beta-Hydrolases"/>
    <property type="match status" value="1"/>
</dbReference>
<gene>
    <name evidence="3" type="ORF">CALVIDRAFT_595455</name>
</gene>